<dbReference type="OrthoDB" id="9778801at2"/>
<name>A0A1S8DI34_9GAMM</name>
<dbReference type="InterPro" id="IPR015797">
    <property type="entry name" value="NUDIX_hydrolase-like_dom_sf"/>
</dbReference>
<proteinExistence type="predicted"/>
<comment type="caution">
    <text evidence="1">The sequence shown here is derived from an EMBL/GenBank/DDBJ whole genome shotgun (WGS) entry which is preliminary data.</text>
</comment>
<evidence type="ECO:0000313" key="1">
    <source>
        <dbReference type="EMBL" id="ONM44519.1"/>
    </source>
</evidence>
<organism evidence="1 2">
    <name type="scientific">Halopseudomonas pachastrellae</name>
    <dbReference type="NCBI Taxonomy" id="254161"/>
    <lineage>
        <taxon>Bacteria</taxon>
        <taxon>Pseudomonadati</taxon>
        <taxon>Pseudomonadota</taxon>
        <taxon>Gammaproteobacteria</taxon>
        <taxon>Pseudomonadales</taxon>
        <taxon>Pseudomonadaceae</taxon>
        <taxon>Halopseudomonas</taxon>
    </lineage>
</organism>
<keyword evidence="2" id="KW-1185">Reference proteome</keyword>
<accession>A0A1S8DI34</accession>
<evidence type="ECO:0008006" key="3">
    <source>
        <dbReference type="Google" id="ProtNLM"/>
    </source>
</evidence>
<evidence type="ECO:0000313" key="2">
    <source>
        <dbReference type="Proteomes" id="UP000242847"/>
    </source>
</evidence>
<dbReference type="AlphaFoldDB" id="A0A1S8DI34"/>
<dbReference type="PANTHER" id="PTHR33973:SF4">
    <property type="entry name" value="OS07G0153300 PROTEIN"/>
    <property type="match status" value="1"/>
</dbReference>
<dbReference type="PANTHER" id="PTHR33973">
    <property type="entry name" value="OS07G0153300 PROTEIN"/>
    <property type="match status" value="1"/>
</dbReference>
<dbReference type="Pfam" id="PF07103">
    <property type="entry name" value="DUF1365"/>
    <property type="match status" value="1"/>
</dbReference>
<dbReference type="SUPFAM" id="SSF55811">
    <property type="entry name" value="Nudix"/>
    <property type="match status" value="1"/>
</dbReference>
<dbReference type="RefSeq" id="WP_083726103.1">
    <property type="nucleotide sequence ID" value="NZ_FOUD01000002.1"/>
</dbReference>
<reference evidence="1 2" key="1">
    <citation type="submission" date="2017-01" db="EMBL/GenBank/DDBJ databases">
        <title>Draft genome sequence of Pseudomonas pachastrellae type strain CCUG 46540T from a deep sea.</title>
        <authorList>
            <person name="Gomila M."/>
            <person name="Mulet M."/>
            <person name="Lalucat J."/>
            <person name="Garcia-Valdes E."/>
        </authorList>
    </citation>
    <scope>NUCLEOTIDE SEQUENCE [LARGE SCALE GENOMIC DNA]</scope>
    <source>
        <strain evidence="1 2">CCUG 46540</strain>
    </source>
</reference>
<dbReference type="InterPro" id="IPR010775">
    <property type="entry name" value="DUF1365"/>
</dbReference>
<gene>
    <name evidence="1" type="ORF">BXT89_07075</name>
</gene>
<dbReference type="STRING" id="254161.SAMN05216256_102195"/>
<dbReference type="EMBL" id="MUBC01000012">
    <property type="protein sequence ID" value="ONM44519.1"/>
    <property type="molecule type" value="Genomic_DNA"/>
</dbReference>
<sequence>MSLASALYSGQLQHRRHQPRWHQFRYRITLLLLDLDEQREVFGLSALWGGRWWSPMRFAEGDYLRAERQPHESLKACAQRLVYEQLGLTLDGPVRLLTQIRSFGMLFNPVSFFYCHDLRGQLRAIICEVTNTPWGERFSYLLEADPGQQRQHFSLAKRFHVSPFLPCDAEYQMHFSTPAERLQVRIEHHQDGRRLFDASMGLQRQPLSAALLRREAVRFPFMVLRTVSGIYWQALRLLLKGIPLFDHAPAAQSVAAHSRKESGHETEQT</sequence>
<dbReference type="Proteomes" id="UP000242847">
    <property type="component" value="Unassembled WGS sequence"/>
</dbReference>
<protein>
    <recommendedName>
        <fullName evidence="3">DUF1365 domain-containing protein</fullName>
    </recommendedName>
</protein>